<dbReference type="EC" id="6.1.1.21" evidence="6"/>
<dbReference type="Gene3D" id="3.40.50.800">
    <property type="entry name" value="Anticodon-binding domain"/>
    <property type="match status" value="1"/>
</dbReference>
<dbReference type="PIRSF" id="PIRSF001549">
    <property type="entry name" value="His-tRNA_synth"/>
    <property type="match status" value="1"/>
</dbReference>
<dbReference type="InterPro" id="IPR045864">
    <property type="entry name" value="aa-tRNA-synth_II/BPL/LPL"/>
</dbReference>
<dbReference type="PROSITE" id="PS50862">
    <property type="entry name" value="AA_TRNA_LIGASE_II"/>
    <property type="match status" value="1"/>
</dbReference>
<dbReference type="GO" id="GO:0005737">
    <property type="term" value="C:cytoplasm"/>
    <property type="evidence" value="ECO:0007669"/>
    <property type="project" value="UniProtKB-SubCell"/>
</dbReference>
<evidence type="ECO:0000256" key="7">
    <source>
        <dbReference type="PIRSR" id="PIRSR001549-1"/>
    </source>
</evidence>
<feature type="domain" description="Aminoacyl-transfer RNA synthetases class-II family profile" evidence="8">
    <location>
        <begin position="1"/>
        <end position="331"/>
    </location>
</feature>
<comment type="similarity">
    <text evidence="1 6">Belongs to the class-II aminoacyl-tRNA synthetase family.</text>
</comment>
<comment type="caution">
    <text evidence="9">The sequence shown here is derived from an EMBL/GenBank/DDBJ whole genome shotgun (WGS) entry which is preliminary data.</text>
</comment>
<dbReference type="Pfam" id="PF03129">
    <property type="entry name" value="HGTP_anticodon"/>
    <property type="match status" value="1"/>
</dbReference>
<evidence type="ECO:0000313" key="10">
    <source>
        <dbReference type="Proteomes" id="UP000732298"/>
    </source>
</evidence>
<dbReference type="GO" id="GO:0006427">
    <property type="term" value="P:histidyl-tRNA aminoacylation"/>
    <property type="evidence" value="ECO:0007669"/>
    <property type="project" value="UniProtKB-UniRule"/>
</dbReference>
<evidence type="ECO:0000256" key="4">
    <source>
        <dbReference type="ARBA" id="ARBA00022917"/>
    </source>
</evidence>
<name>A0A8T3YRX4_9ARCH</name>
<dbReference type="SUPFAM" id="SSF52954">
    <property type="entry name" value="Class II aaRS ABD-related"/>
    <property type="match status" value="1"/>
</dbReference>
<keyword evidence="6 9" id="KW-0436">Ligase</keyword>
<dbReference type="SUPFAM" id="SSF55681">
    <property type="entry name" value="Class II aaRS and biotin synthetases"/>
    <property type="match status" value="1"/>
</dbReference>
<feature type="binding site" evidence="7">
    <location>
        <position position="123"/>
    </location>
    <ligand>
        <name>L-histidine</name>
        <dbReference type="ChEBI" id="CHEBI:57595"/>
    </ligand>
</feature>
<protein>
    <recommendedName>
        <fullName evidence="6">Histidine--tRNA ligase</fullName>
        <ecNumber evidence="6">6.1.1.21</ecNumber>
    </recommendedName>
    <alternativeName>
        <fullName evidence="6">Histidyl-tRNA synthetase</fullName>
        <shortName evidence="6">HisRS</shortName>
    </alternativeName>
</protein>
<dbReference type="InterPro" id="IPR036621">
    <property type="entry name" value="Anticodon-bd_dom_sf"/>
</dbReference>
<dbReference type="Gene3D" id="3.30.930.10">
    <property type="entry name" value="Bira Bifunctional Protein, Domain 2"/>
    <property type="match status" value="1"/>
</dbReference>
<dbReference type="GO" id="GO:0004821">
    <property type="term" value="F:histidine-tRNA ligase activity"/>
    <property type="evidence" value="ECO:0007669"/>
    <property type="project" value="UniProtKB-UniRule"/>
</dbReference>
<dbReference type="AlphaFoldDB" id="A0A8T3YRX4"/>
<keyword evidence="4 6" id="KW-0648">Protein biosynthesis</keyword>
<dbReference type="PANTHER" id="PTHR11476">
    <property type="entry name" value="HISTIDYL-TRNA SYNTHETASE"/>
    <property type="match status" value="1"/>
</dbReference>
<dbReference type="Pfam" id="PF13393">
    <property type="entry name" value="tRNA-synt_His"/>
    <property type="match status" value="1"/>
</dbReference>
<dbReference type="CDD" id="cd00773">
    <property type="entry name" value="HisRS-like_core"/>
    <property type="match status" value="1"/>
</dbReference>
<reference evidence="9" key="1">
    <citation type="submission" date="2020-07" db="EMBL/GenBank/DDBJ databases">
        <title>Huge and variable diversity of episymbiotic CPR bacteria and DPANN archaea in groundwater ecosystems.</title>
        <authorList>
            <person name="He C.Y."/>
            <person name="Keren R."/>
            <person name="Whittaker M."/>
            <person name="Farag I.F."/>
            <person name="Doudna J."/>
            <person name="Cate J.H.D."/>
            <person name="Banfield J.F."/>
        </authorList>
    </citation>
    <scope>NUCLEOTIDE SEQUENCE</scope>
    <source>
        <strain evidence="9">NC_groundwater_1296_Ag_S-0.2um_52_80</strain>
    </source>
</reference>
<dbReference type="GO" id="GO:0005524">
    <property type="term" value="F:ATP binding"/>
    <property type="evidence" value="ECO:0007669"/>
    <property type="project" value="UniProtKB-UniRule"/>
</dbReference>
<dbReference type="InterPro" id="IPR004516">
    <property type="entry name" value="HisRS/HisZ"/>
</dbReference>
<keyword evidence="3 6" id="KW-0067">ATP-binding</keyword>
<dbReference type="Proteomes" id="UP000732298">
    <property type="component" value="Unassembled WGS sequence"/>
</dbReference>
<dbReference type="HAMAP" id="MF_00127">
    <property type="entry name" value="His_tRNA_synth"/>
    <property type="match status" value="1"/>
</dbReference>
<organism evidence="9 10">
    <name type="scientific">Candidatus Iainarchaeum sp</name>
    <dbReference type="NCBI Taxonomy" id="3101447"/>
    <lineage>
        <taxon>Archaea</taxon>
        <taxon>Candidatus Iainarchaeota</taxon>
        <taxon>Candidatus Iainarchaeia</taxon>
        <taxon>Candidatus Iainarchaeales</taxon>
        <taxon>Candidatus Iainarchaeaceae</taxon>
        <taxon>Candidatus Iainarchaeum</taxon>
    </lineage>
</organism>
<feature type="binding site" evidence="7">
    <location>
        <position position="109"/>
    </location>
    <ligand>
        <name>L-histidine</name>
        <dbReference type="ChEBI" id="CHEBI:57595"/>
    </ligand>
</feature>
<keyword evidence="2 6" id="KW-0547">Nucleotide-binding</keyword>
<dbReference type="NCBIfam" id="TIGR00442">
    <property type="entry name" value="hisS"/>
    <property type="match status" value="1"/>
</dbReference>
<sequence>MAFQTVRGMRDFLPEQARKKQFIEDLCRRTFERYGFEPLQTPILEDFALLSAKGSGGEAIKDEIYYFKDKGERELGMRYDLTVPLARIAAGNPSLPKPFKRYCVGTVYRYDRPQAKRYREFTQADFDILGSKSVLSDFEILNVACDVMRALGLEFKVKVNNRKVLEELAKKCSVQETQVKDTFRAIDKLDKIGEKEVRRELREKGIDDTILGMIFTNSFDDVKAALGGAECVEELGSLLDMCGRNGLVEVAFDLSLARGLEYYTGMVFEVALESGPSVCGGGRYDRLAEAYGGQPTPALGGSFGIDRILDTIEKDIVMGKGTDIFIAAASPEGQSEAIKIAARLRKAGTAVETDVMGRSVKNNIDYANRSGIGFFAAIGEDEIKRGTFRVKEMSSGREMEFRLDDTAAITALLKG</sequence>
<comment type="subcellular location">
    <subcellularLocation>
        <location evidence="6">Cytoplasm</location>
    </subcellularLocation>
</comment>
<evidence type="ECO:0000313" key="9">
    <source>
        <dbReference type="EMBL" id="MBI4210879.1"/>
    </source>
</evidence>
<evidence type="ECO:0000256" key="2">
    <source>
        <dbReference type="ARBA" id="ARBA00022741"/>
    </source>
</evidence>
<dbReference type="InterPro" id="IPR015807">
    <property type="entry name" value="His-tRNA-ligase"/>
</dbReference>
<evidence type="ECO:0000256" key="3">
    <source>
        <dbReference type="ARBA" id="ARBA00022840"/>
    </source>
</evidence>
<feature type="binding site" evidence="7">
    <location>
        <begin position="80"/>
        <end position="82"/>
    </location>
    <ligand>
        <name>L-histidine</name>
        <dbReference type="ChEBI" id="CHEBI:57595"/>
    </ligand>
</feature>
<feature type="binding site" evidence="7">
    <location>
        <position position="258"/>
    </location>
    <ligand>
        <name>L-histidine</name>
        <dbReference type="ChEBI" id="CHEBI:57595"/>
    </ligand>
</feature>
<evidence type="ECO:0000256" key="6">
    <source>
        <dbReference type="HAMAP-Rule" id="MF_00127"/>
    </source>
</evidence>
<dbReference type="InterPro" id="IPR041715">
    <property type="entry name" value="HisRS-like_core"/>
</dbReference>
<dbReference type="InterPro" id="IPR006195">
    <property type="entry name" value="aa-tRNA-synth_II"/>
</dbReference>
<proteinExistence type="inferred from homology"/>
<keyword evidence="6" id="KW-0030">Aminoacyl-tRNA synthetase</keyword>
<evidence type="ECO:0000256" key="1">
    <source>
        <dbReference type="ARBA" id="ARBA00008226"/>
    </source>
</evidence>
<evidence type="ECO:0000256" key="5">
    <source>
        <dbReference type="ARBA" id="ARBA00047639"/>
    </source>
</evidence>
<dbReference type="InterPro" id="IPR004154">
    <property type="entry name" value="Anticodon-bd"/>
</dbReference>
<keyword evidence="6" id="KW-0963">Cytoplasm</keyword>
<evidence type="ECO:0000259" key="8">
    <source>
        <dbReference type="PROSITE" id="PS50862"/>
    </source>
</evidence>
<dbReference type="EMBL" id="JACQPB010000047">
    <property type="protein sequence ID" value="MBI4210879.1"/>
    <property type="molecule type" value="Genomic_DNA"/>
</dbReference>
<comment type="catalytic activity">
    <reaction evidence="5 6">
        <text>tRNA(His) + L-histidine + ATP = L-histidyl-tRNA(His) + AMP + diphosphate + H(+)</text>
        <dbReference type="Rhea" id="RHEA:17313"/>
        <dbReference type="Rhea" id="RHEA-COMP:9665"/>
        <dbReference type="Rhea" id="RHEA-COMP:9689"/>
        <dbReference type="ChEBI" id="CHEBI:15378"/>
        <dbReference type="ChEBI" id="CHEBI:30616"/>
        <dbReference type="ChEBI" id="CHEBI:33019"/>
        <dbReference type="ChEBI" id="CHEBI:57595"/>
        <dbReference type="ChEBI" id="CHEBI:78442"/>
        <dbReference type="ChEBI" id="CHEBI:78527"/>
        <dbReference type="ChEBI" id="CHEBI:456215"/>
        <dbReference type="EC" id="6.1.1.21"/>
    </reaction>
</comment>
<feature type="binding site" evidence="7">
    <location>
        <begin position="262"/>
        <end position="263"/>
    </location>
    <ligand>
        <name>L-histidine</name>
        <dbReference type="ChEBI" id="CHEBI:57595"/>
    </ligand>
</feature>
<gene>
    <name evidence="6 9" type="primary">hisS</name>
    <name evidence="9" type="ORF">HY544_05235</name>
</gene>
<dbReference type="PANTHER" id="PTHR11476:SF7">
    <property type="entry name" value="HISTIDINE--TRNA LIGASE"/>
    <property type="match status" value="1"/>
</dbReference>
<feature type="binding site" evidence="7">
    <location>
        <position position="127"/>
    </location>
    <ligand>
        <name>L-histidine</name>
        <dbReference type="ChEBI" id="CHEBI:57595"/>
    </ligand>
</feature>
<accession>A0A8T3YRX4</accession>